<name>B4FD04_MAIZE</name>
<reference evidence="2" key="1">
    <citation type="journal article" date="2009" name="PLoS Genet.">
        <title>Sequencing, mapping, and analysis of 27,455 maize full-length cDNAs.</title>
        <authorList>
            <person name="Soderlund C."/>
            <person name="Descour A."/>
            <person name="Kudrna D."/>
            <person name="Bomhoff M."/>
            <person name="Boyd L."/>
            <person name="Currie J."/>
            <person name="Angelova A."/>
            <person name="Collura K."/>
            <person name="Wissotski M."/>
            <person name="Ashley E."/>
            <person name="Morrow D."/>
            <person name="Fernandes J."/>
            <person name="Walbot V."/>
            <person name="Yu Y."/>
        </authorList>
    </citation>
    <scope>NUCLEOTIDE SEQUENCE</scope>
    <source>
        <strain evidence="2">B73</strain>
    </source>
</reference>
<sequence>MSSLRTSSRRFPSRGRGPPTGRAKPRPRTLRRLLEPKQLPAPRQKRLLLLLRRRQRSPQPKLTPDRHAIIHSHVMLRLRLLNLKSRNSWGLGLHCIVFLPV</sequence>
<organism evidence="2">
    <name type="scientific">Zea mays</name>
    <name type="common">Maize</name>
    <dbReference type="NCBI Taxonomy" id="4577"/>
    <lineage>
        <taxon>Eukaryota</taxon>
        <taxon>Viridiplantae</taxon>
        <taxon>Streptophyta</taxon>
        <taxon>Embryophyta</taxon>
        <taxon>Tracheophyta</taxon>
        <taxon>Spermatophyta</taxon>
        <taxon>Magnoliopsida</taxon>
        <taxon>Liliopsida</taxon>
        <taxon>Poales</taxon>
        <taxon>Poaceae</taxon>
        <taxon>PACMAD clade</taxon>
        <taxon>Panicoideae</taxon>
        <taxon>Andropogonodae</taxon>
        <taxon>Andropogoneae</taxon>
        <taxon>Tripsacinae</taxon>
        <taxon>Zea</taxon>
    </lineage>
</organism>
<accession>B4FD04</accession>
<evidence type="ECO:0000256" key="1">
    <source>
        <dbReference type="SAM" id="MobiDB-lite"/>
    </source>
</evidence>
<feature type="region of interest" description="Disordered" evidence="1">
    <location>
        <begin position="1"/>
        <end position="41"/>
    </location>
</feature>
<dbReference type="AlphaFoldDB" id="B4FD04"/>
<evidence type="ECO:0000313" key="3">
    <source>
        <dbReference type="EMBL" id="AQK71480.1"/>
    </source>
</evidence>
<dbReference type="EMBL" id="CM000781">
    <property type="protein sequence ID" value="AQK71480.1"/>
    <property type="molecule type" value="Genomic_DNA"/>
</dbReference>
<dbReference type="EMBL" id="BT034992">
    <property type="protein sequence ID" value="ACF79997.1"/>
    <property type="molecule type" value="mRNA"/>
</dbReference>
<evidence type="ECO:0000313" key="2">
    <source>
        <dbReference type="EMBL" id="ACF79997.1"/>
    </source>
</evidence>
<dbReference type="EMBL" id="CM000781">
    <property type="protein sequence ID" value="AQK71481.1"/>
    <property type="molecule type" value="Genomic_DNA"/>
</dbReference>
<gene>
    <name evidence="3" type="ORF">ZEAMMB73_Zm00001d016691</name>
</gene>
<proteinExistence type="evidence at transcript level"/>
<protein>
    <submittedName>
        <fullName evidence="3">Copper transport protein CCH</fullName>
    </submittedName>
</protein>
<reference evidence="3" key="2">
    <citation type="submission" date="2015-12" db="EMBL/GenBank/DDBJ databases">
        <title>Update maize B73 reference genome by single molecule sequencing technologies.</title>
        <authorList>
            <consortium name="Maize Genome Sequencing Project"/>
            <person name="Ware D."/>
        </authorList>
    </citation>
    <scope>NUCLEOTIDE SEQUENCE</scope>
    <source>
        <tissue evidence="3">Seedling</tissue>
    </source>
</reference>